<dbReference type="Gene3D" id="3.60.110.10">
    <property type="entry name" value="Carbon-nitrogen hydrolase"/>
    <property type="match status" value="1"/>
</dbReference>
<keyword evidence="6 8" id="KW-0520">NAD</keyword>
<dbReference type="AlphaFoldDB" id="A0AA38VMM4"/>
<name>A0AA38VMM4_9PEZI</name>
<dbReference type="SUPFAM" id="SSF56317">
    <property type="entry name" value="Carbon-nitrogen hydrolase"/>
    <property type="match status" value="1"/>
</dbReference>
<dbReference type="PANTHER" id="PTHR23090">
    <property type="entry name" value="NH 3 /GLUTAMINE-DEPENDENT NAD + SYNTHETASE"/>
    <property type="match status" value="1"/>
</dbReference>
<evidence type="ECO:0000256" key="8">
    <source>
        <dbReference type="PIRNR" id="PIRNR006630"/>
    </source>
</evidence>
<evidence type="ECO:0000313" key="11">
    <source>
        <dbReference type="Proteomes" id="UP001174694"/>
    </source>
</evidence>
<keyword evidence="5 8" id="KW-0067">ATP-binding</keyword>
<protein>
    <recommendedName>
        <fullName evidence="8">Glutamine-dependent NAD(+) synthetase</fullName>
        <ecNumber evidence="8">6.3.5.1</ecNumber>
    </recommendedName>
    <alternativeName>
        <fullName evidence="8">NAD(+) synthase [glutamine-hydrolyzing]</fullName>
    </alternativeName>
</protein>
<organism evidence="10 11">
    <name type="scientific">Pleurostoma richardsiae</name>
    <dbReference type="NCBI Taxonomy" id="41990"/>
    <lineage>
        <taxon>Eukaryota</taxon>
        <taxon>Fungi</taxon>
        <taxon>Dikarya</taxon>
        <taxon>Ascomycota</taxon>
        <taxon>Pezizomycotina</taxon>
        <taxon>Sordariomycetes</taxon>
        <taxon>Sordariomycetidae</taxon>
        <taxon>Calosphaeriales</taxon>
        <taxon>Pleurostomataceae</taxon>
        <taxon>Pleurostoma</taxon>
    </lineage>
</organism>
<dbReference type="SUPFAM" id="SSF52402">
    <property type="entry name" value="Adenine nucleotide alpha hydrolases-like"/>
    <property type="match status" value="1"/>
</dbReference>
<comment type="pathway">
    <text evidence="1 8">Cofactor biosynthesis; NAD(+) biosynthesis; NAD(+) from deamido-NAD(+) (L-Gln route): step 1/1.</text>
</comment>
<dbReference type="GO" id="GO:0004359">
    <property type="term" value="F:glutaminase activity"/>
    <property type="evidence" value="ECO:0007669"/>
    <property type="project" value="InterPro"/>
</dbReference>
<dbReference type="GO" id="GO:0005737">
    <property type="term" value="C:cytoplasm"/>
    <property type="evidence" value="ECO:0007669"/>
    <property type="project" value="InterPro"/>
</dbReference>
<keyword evidence="4 8" id="KW-0547">Nucleotide-binding</keyword>
<evidence type="ECO:0000313" key="10">
    <source>
        <dbReference type="EMBL" id="KAJ9142062.1"/>
    </source>
</evidence>
<evidence type="ECO:0000256" key="6">
    <source>
        <dbReference type="ARBA" id="ARBA00023027"/>
    </source>
</evidence>
<dbReference type="HAMAP" id="MF_02090">
    <property type="entry name" value="NadE_glutamine_dep"/>
    <property type="match status" value="1"/>
</dbReference>
<dbReference type="FunFam" id="3.60.110.10:FF:000003">
    <property type="entry name" value="Glutamine-dependent NAD(+) synthetase"/>
    <property type="match status" value="1"/>
</dbReference>
<dbReference type="CDD" id="cd07570">
    <property type="entry name" value="GAT_Gln-NAD-synth"/>
    <property type="match status" value="1"/>
</dbReference>
<dbReference type="InterPro" id="IPR003010">
    <property type="entry name" value="C-N_Hydrolase"/>
</dbReference>
<keyword evidence="11" id="KW-1185">Reference proteome</keyword>
<dbReference type="EC" id="6.3.5.1" evidence="8"/>
<dbReference type="InterPro" id="IPR036526">
    <property type="entry name" value="C-N_Hydrolase_sf"/>
</dbReference>
<dbReference type="Pfam" id="PF02540">
    <property type="entry name" value="NAD_synthase"/>
    <property type="match status" value="1"/>
</dbReference>
<dbReference type="GO" id="GO:0005524">
    <property type="term" value="F:ATP binding"/>
    <property type="evidence" value="ECO:0007669"/>
    <property type="project" value="UniProtKB-UniRule"/>
</dbReference>
<dbReference type="Proteomes" id="UP001174694">
    <property type="component" value="Unassembled WGS sequence"/>
</dbReference>
<dbReference type="InterPro" id="IPR022310">
    <property type="entry name" value="NAD/GMP_synthase"/>
</dbReference>
<dbReference type="Gene3D" id="3.40.50.620">
    <property type="entry name" value="HUPs"/>
    <property type="match status" value="1"/>
</dbReference>
<sequence length="711" mass="80447">MAPLITLATCNLNQWALDWEGNYKRIVESIHKAKEAGATLRVGPELEITGYGCLDHFLETDVYEQSWETLYKILLDESLHGILLDIGLPIMHRNCRYNCRAIVLDGKILCLRPKLFLANDGNYREMRYFTPWSRPQHWENYYLPPFVQSQQGTRHVPIGDVVISTFDTCVGAETCEEIFTPDSPHINLGLNGVEIVTNSSGSHHSLRKLDTRIKLIQEATRKSGGIYLYSNQQGCDGDRLYYDGCAMILVNGEIVAQGSQFSLNDVEVVTATVDLEEVRAYRFAPSRGLQAIQAPPYKRIEVDFALTREETQIDVLASPTPTRPARYHLPEEEIAYGPACWLWDYLRRSRTAGYLVPLSGGIDSCATATIVYSMCRLVIKAIEEGNEQVIADVRRIAAFTPGQLPRTPEELCGQIFHTVYMGMEKQSSRETRQRAKDLAARIGSYHSDMNIDDVFQATKGLLTQGTGFEPKFRVHGGSPAENLALQNIQARSRMVTAYYYAQMLPTVRKRPGGGGLLVLGSSNVDECLRGYLTKYDCSSADVNPIGSISKVDLKRFIKWASKSFDMPILEEFYHATPTAELEPITETYVQSDEADMGMTYAELSRFGTLRKMNKLGPYGMFLRLQDEWGARLSPREVADKVKRFHHYYQINRHKQCVQTPAYHAESYSPDDHRFDLRQIVYPPAFESWSFKKIDERVAKIEKALAAKKGGK</sequence>
<proteinExistence type="inferred from homology"/>
<dbReference type="PROSITE" id="PS50263">
    <property type="entry name" value="CN_HYDROLASE"/>
    <property type="match status" value="1"/>
</dbReference>
<evidence type="ECO:0000256" key="3">
    <source>
        <dbReference type="ARBA" id="ARBA00022598"/>
    </source>
</evidence>
<dbReference type="InterPro" id="IPR014445">
    <property type="entry name" value="Gln-dep_NAD_synthase"/>
</dbReference>
<evidence type="ECO:0000256" key="5">
    <source>
        <dbReference type="ARBA" id="ARBA00022840"/>
    </source>
</evidence>
<reference evidence="10" key="1">
    <citation type="submission" date="2022-07" db="EMBL/GenBank/DDBJ databases">
        <title>Fungi with potential for degradation of polypropylene.</title>
        <authorList>
            <person name="Gostincar C."/>
        </authorList>
    </citation>
    <scope>NUCLEOTIDE SEQUENCE</scope>
    <source>
        <strain evidence="10">EXF-13308</strain>
    </source>
</reference>
<evidence type="ECO:0000256" key="2">
    <source>
        <dbReference type="ARBA" id="ARBA00007145"/>
    </source>
</evidence>
<dbReference type="CDD" id="cd00553">
    <property type="entry name" value="NAD_synthase"/>
    <property type="match status" value="1"/>
</dbReference>
<dbReference type="GO" id="GO:0009435">
    <property type="term" value="P:NAD+ biosynthetic process"/>
    <property type="evidence" value="ECO:0007669"/>
    <property type="project" value="UniProtKB-UniRule"/>
</dbReference>
<evidence type="ECO:0000256" key="7">
    <source>
        <dbReference type="ARBA" id="ARBA00052340"/>
    </source>
</evidence>
<comment type="similarity">
    <text evidence="2 8">In the C-terminal section; belongs to the NAD synthetase family.</text>
</comment>
<dbReference type="NCBIfam" id="TIGR00552">
    <property type="entry name" value="nadE"/>
    <property type="match status" value="1"/>
</dbReference>
<gene>
    <name evidence="10" type="ORF">NKR23_g7473</name>
</gene>
<dbReference type="InterPro" id="IPR003694">
    <property type="entry name" value="NAD_synthase"/>
</dbReference>
<dbReference type="PIRSF" id="PIRSF006630">
    <property type="entry name" value="NADS_GAT"/>
    <property type="match status" value="1"/>
</dbReference>
<feature type="domain" description="CN hydrolase" evidence="9">
    <location>
        <begin position="5"/>
        <end position="275"/>
    </location>
</feature>
<dbReference type="InterPro" id="IPR014729">
    <property type="entry name" value="Rossmann-like_a/b/a_fold"/>
</dbReference>
<dbReference type="EMBL" id="JANBVO010000023">
    <property type="protein sequence ID" value="KAJ9142062.1"/>
    <property type="molecule type" value="Genomic_DNA"/>
</dbReference>
<comment type="caution">
    <text evidence="10">The sequence shown here is derived from an EMBL/GenBank/DDBJ whole genome shotgun (WGS) entry which is preliminary data.</text>
</comment>
<comment type="catalytic activity">
    <reaction evidence="7 8">
        <text>deamido-NAD(+) + L-glutamine + ATP + H2O = L-glutamate + AMP + diphosphate + NAD(+) + H(+)</text>
        <dbReference type="Rhea" id="RHEA:24384"/>
        <dbReference type="ChEBI" id="CHEBI:15377"/>
        <dbReference type="ChEBI" id="CHEBI:15378"/>
        <dbReference type="ChEBI" id="CHEBI:29985"/>
        <dbReference type="ChEBI" id="CHEBI:30616"/>
        <dbReference type="ChEBI" id="CHEBI:33019"/>
        <dbReference type="ChEBI" id="CHEBI:57540"/>
        <dbReference type="ChEBI" id="CHEBI:58359"/>
        <dbReference type="ChEBI" id="CHEBI:58437"/>
        <dbReference type="ChEBI" id="CHEBI:456215"/>
        <dbReference type="EC" id="6.3.5.1"/>
    </reaction>
</comment>
<evidence type="ECO:0000256" key="4">
    <source>
        <dbReference type="ARBA" id="ARBA00022741"/>
    </source>
</evidence>
<evidence type="ECO:0000256" key="1">
    <source>
        <dbReference type="ARBA" id="ARBA00005188"/>
    </source>
</evidence>
<keyword evidence="3 8" id="KW-0436">Ligase</keyword>
<evidence type="ECO:0000259" key="9">
    <source>
        <dbReference type="PROSITE" id="PS50263"/>
    </source>
</evidence>
<dbReference type="Pfam" id="PF00795">
    <property type="entry name" value="CN_hydrolase"/>
    <property type="match status" value="1"/>
</dbReference>
<dbReference type="GO" id="GO:0003952">
    <property type="term" value="F:NAD+ synthase (glutamine-hydrolyzing) activity"/>
    <property type="evidence" value="ECO:0007669"/>
    <property type="project" value="UniProtKB-UniRule"/>
</dbReference>
<accession>A0AA38VMM4</accession>
<dbReference type="PANTHER" id="PTHR23090:SF9">
    <property type="entry name" value="GLUTAMINE-DEPENDENT NAD(+) SYNTHETASE"/>
    <property type="match status" value="1"/>
</dbReference>
<dbReference type="FunFam" id="3.40.50.620:FF:000036">
    <property type="entry name" value="Glutamine-dependent NAD(+) synthetase"/>
    <property type="match status" value="1"/>
</dbReference>